<dbReference type="RefSeq" id="WP_295187448.1">
    <property type="nucleotide sequence ID" value="NZ_JAWJZA010000011.1"/>
</dbReference>
<feature type="transmembrane region" description="Helical" evidence="1">
    <location>
        <begin position="73"/>
        <end position="90"/>
    </location>
</feature>
<accession>A0ABU3Z780</accession>
<keyword evidence="1" id="KW-0472">Membrane</keyword>
<feature type="transmembrane region" description="Helical" evidence="1">
    <location>
        <begin position="124"/>
        <end position="149"/>
    </location>
</feature>
<dbReference type="PANTHER" id="PTHR40044">
    <property type="entry name" value="INTEGRAL MEMBRANE PROTEIN-RELATED"/>
    <property type="match status" value="1"/>
</dbReference>
<evidence type="ECO:0000313" key="2">
    <source>
        <dbReference type="EMBL" id="MDV5087531.1"/>
    </source>
</evidence>
<feature type="transmembrane region" description="Helical" evidence="1">
    <location>
        <begin position="36"/>
        <end position="61"/>
    </location>
</feature>
<dbReference type="Gene3D" id="1.10.1760.20">
    <property type="match status" value="1"/>
</dbReference>
<dbReference type="Pfam" id="PF06177">
    <property type="entry name" value="QueT"/>
    <property type="match status" value="1"/>
</dbReference>
<gene>
    <name evidence="2" type="ORF">RVY80_01515</name>
</gene>
<comment type="caution">
    <text evidence="2">The sequence shown here is derived from an EMBL/GenBank/DDBJ whole genome shotgun (WGS) entry which is preliminary data.</text>
</comment>
<dbReference type="PANTHER" id="PTHR40044:SF1">
    <property type="entry name" value="INTEGRAL MEMBRANE PROTEIN"/>
    <property type="match status" value="1"/>
</dbReference>
<name>A0ABU3Z780_9FIRM</name>
<dbReference type="InterPro" id="IPR010387">
    <property type="entry name" value="QueT"/>
</dbReference>
<evidence type="ECO:0000313" key="3">
    <source>
        <dbReference type="Proteomes" id="UP001272515"/>
    </source>
</evidence>
<keyword evidence="1" id="KW-1133">Transmembrane helix</keyword>
<keyword evidence="1" id="KW-0812">Transmembrane</keyword>
<feature type="transmembrane region" description="Helical" evidence="1">
    <location>
        <begin position="97"/>
        <end position="118"/>
    </location>
</feature>
<feature type="transmembrane region" description="Helical" evidence="1">
    <location>
        <begin position="6"/>
        <end position="24"/>
    </location>
</feature>
<protein>
    <submittedName>
        <fullName evidence="2">QueT transporter family protein</fullName>
    </submittedName>
</protein>
<keyword evidence="3" id="KW-1185">Reference proteome</keyword>
<proteinExistence type="predicted"/>
<sequence>MSSTKKLTISAMVVALYIVVLYLTQSVSFGAYQIRIATSLYALAYAFPFLMVPMGVANLISNLLFGGLGPLDMFGGFMVGVITTGLIVLIRKYEMNTWWIVLPIIFVPALCVPLWLSYLLDLPYAMLVTNLVVGQTIPAILGATLIRVLSRRAAMAAVMGIR</sequence>
<evidence type="ECO:0000256" key="1">
    <source>
        <dbReference type="SAM" id="Phobius"/>
    </source>
</evidence>
<reference evidence="2 3" key="1">
    <citation type="submission" date="2023-10" db="EMBL/GenBank/DDBJ databases">
        <title>Veillonella sp. nov., isolated from a pig farm feces dump.</title>
        <authorList>
            <person name="Chang Y.-H."/>
        </authorList>
    </citation>
    <scope>NUCLEOTIDE SEQUENCE [LARGE SCALE GENOMIC DNA]</scope>
    <source>
        <strain evidence="2 3">YH-vei2233</strain>
    </source>
</reference>
<organism evidence="2 3">
    <name type="scientific">Veillonella absiana</name>
    <dbReference type="NCBI Taxonomy" id="3079305"/>
    <lineage>
        <taxon>Bacteria</taxon>
        <taxon>Bacillati</taxon>
        <taxon>Bacillota</taxon>
        <taxon>Negativicutes</taxon>
        <taxon>Veillonellales</taxon>
        <taxon>Veillonellaceae</taxon>
        <taxon>Veillonella</taxon>
    </lineage>
</organism>
<dbReference type="EMBL" id="JAWJZB010000002">
    <property type="protein sequence ID" value="MDV5087531.1"/>
    <property type="molecule type" value="Genomic_DNA"/>
</dbReference>
<dbReference type="Proteomes" id="UP001272515">
    <property type="component" value="Unassembled WGS sequence"/>
</dbReference>